<dbReference type="EMBL" id="WAAO01000001">
    <property type="protein sequence ID" value="KAB1866399.1"/>
    <property type="molecule type" value="Genomic_DNA"/>
</dbReference>
<keyword evidence="3" id="KW-1185">Reference proteome</keyword>
<dbReference type="PANTHER" id="PTHR30344">
    <property type="entry name" value="6-PHOSPHOGLUCONOLACTONASE-RELATED"/>
    <property type="match status" value="1"/>
</dbReference>
<organism evidence="2 3">
    <name type="scientific">Microbacterium algeriense</name>
    <dbReference type="NCBI Taxonomy" id="2615184"/>
    <lineage>
        <taxon>Bacteria</taxon>
        <taxon>Bacillati</taxon>
        <taxon>Actinomycetota</taxon>
        <taxon>Actinomycetes</taxon>
        <taxon>Micrococcales</taxon>
        <taxon>Microbacteriaceae</taxon>
        <taxon>Microbacterium</taxon>
    </lineage>
</organism>
<evidence type="ECO:0000313" key="2">
    <source>
        <dbReference type="EMBL" id="KAB1866399.1"/>
    </source>
</evidence>
<dbReference type="InterPro" id="IPR011048">
    <property type="entry name" value="Haem_d1_sf"/>
</dbReference>
<dbReference type="PANTHER" id="PTHR30344:SF1">
    <property type="entry name" value="6-PHOSPHOGLUCONOLACTONASE"/>
    <property type="match status" value="1"/>
</dbReference>
<comment type="similarity">
    <text evidence="1">Belongs to the cycloisomerase 2 family.</text>
</comment>
<dbReference type="InterPro" id="IPR050282">
    <property type="entry name" value="Cycloisomerase_2"/>
</dbReference>
<dbReference type="Proteomes" id="UP000478836">
    <property type="component" value="Unassembled WGS sequence"/>
</dbReference>
<evidence type="ECO:0000313" key="3">
    <source>
        <dbReference type="Proteomes" id="UP000478836"/>
    </source>
</evidence>
<dbReference type="SUPFAM" id="SSF51004">
    <property type="entry name" value="C-terminal (heme d1) domain of cytochrome cd1-nitrite reductase"/>
    <property type="match status" value="1"/>
</dbReference>
<sequence length="376" mass="38928">MTRFWLGDYGPGMDGAADGIGLLAGDEGREATTLAYRGAVVQAPSPSWLARHPSLDVVYAALEGDAAVQAFARTGESVLAPLGAPVPVGDGVCHVAVAPNGSSLVASCYGDGRVVRFALDGEGRILPPRPDAAAALRAALFGDDLDPDAPPATPPGDGVAAVDPYAVGGDRTSHAHAAVFLTDGRIATTDLGFDLVRIWRASTGSATQGSAGLTLDHEVVLPLGTGPRHMVMHPSGHLHVVTEYSCEVFTLAAAADGTWSVVASTLSSPIAQVGTDFPAELARSRDGQFLYTALRGSNTIAALRVRGGGESLESVALADSGVDWPRHHLVHEGKMLVAGQRSDTITLLDLDERTGAPLGIRHEAQVPTPTHFLPVR</sequence>
<dbReference type="Gene3D" id="2.130.10.10">
    <property type="entry name" value="YVTN repeat-like/Quinoprotein amine dehydrogenase"/>
    <property type="match status" value="1"/>
</dbReference>
<comment type="caution">
    <text evidence="2">The sequence shown here is derived from an EMBL/GenBank/DDBJ whole genome shotgun (WGS) entry which is preliminary data.</text>
</comment>
<dbReference type="Pfam" id="PF10282">
    <property type="entry name" value="Lactonase"/>
    <property type="match status" value="1"/>
</dbReference>
<gene>
    <name evidence="2" type="ORF">F6A08_00775</name>
</gene>
<reference evidence="3" key="1">
    <citation type="submission" date="2019-09" db="EMBL/GenBank/DDBJ databases">
        <title>Whole genome sequencing of Microbacterium maritypicum.</title>
        <authorList>
            <person name="Lenchi N."/>
        </authorList>
    </citation>
    <scope>NUCLEOTIDE SEQUENCE [LARGE SCALE GENOMIC DNA]</scope>
    <source>
        <strain evidence="3">G1</strain>
    </source>
</reference>
<proteinExistence type="inferred from homology"/>
<dbReference type="RefSeq" id="WP_151458335.1">
    <property type="nucleotide sequence ID" value="NZ_WAAO01000001.1"/>
</dbReference>
<dbReference type="GeneID" id="77474956"/>
<protein>
    <submittedName>
        <fullName evidence="2">Lactonase family protein</fullName>
    </submittedName>
</protein>
<name>A0ABQ6VDN9_9MICO</name>
<evidence type="ECO:0000256" key="1">
    <source>
        <dbReference type="ARBA" id="ARBA00005564"/>
    </source>
</evidence>
<dbReference type="InterPro" id="IPR015943">
    <property type="entry name" value="WD40/YVTN_repeat-like_dom_sf"/>
</dbReference>
<accession>A0ABQ6VDN9</accession>
<dbReference type="InterPro" id="IPR019405">
    <property type="entry name" value="Lactonase_7-beta_prop"/>
</dbReference>